<accession>A0A423S8X1</accession>
<reference evidence="1 2" key="2">
    <citation type="submission" date="2019-01" db="EMBL/GenBank/DDBJ databases">
        <title>The decoding of complex shrimp genome reveals the adaptation for benthos swimmer, frequently molting mechanism and breeding impact on genome.</title>
        <authorList>
            <person name="Sun Y."/>
            <person name="Gao Y."/>
            <person name="Yu Y."/>
        </authorList>
    </citation>
    <scope>NUCLEOTIDE SEQUENCE [LARGE SCALE GENOMIC DNA]</scope>
    <source>
        <tissue evidence="1">Muscle</tissue>
    </source>
</reference>
<evidence type="ECO:0000313" key="1">
    <source>
        <dbReference type="EMBL" id="ROT60671.1"/>
    </source>
</evidence>
<dbReference type="PANTHER" id="PTHR46560:SF4">
    <property type="entry name" value="DUSKY"/>
    <property type="match status" value="1"/>
</dbReference>
<protein>
    <submittedName>
        <fullName evidence="1">Uncharacterized protein</fullName>
    </submittedName>
</protein>
<name>A0A423S8X1_PENVA</name>
<dbReference type="PANTHER" id="PTHR46560">
    <property type="entry name" value="CYPHER, ISOFORM B"/>
    <property type="match status" value="1"/>
</dbReference>
<comment type="caution">
    <text evidence="1">The sequence shown here is derived from an EMBL/GenBank/DDBJ whole genome shotgun (WGS) entry which is preliminary data.</text>
</comment>
<dbReference type="Proteomes" id="UP000283509">
    <property type="component" value="Unassembled WGS sequence"/>
</dbReference>
<organism evidence="1 2">
    <name type="scientific">Penaeus vannamei</name>
    <name type="common">Whiteleg shrimp</name>
    <name type="synonym">Litopenaeus vannamei</name>
    <dbReference type="NCBI Taxonomy" id="6689"/>
    <lineage>
        <taxon>Eukaryota</taxon>
        <taxon>Metazoa</taxon>
        <taxon>Ecdysozoa</taxon>
        <taxon>Arthropoda</taxon>
        <taxon>Crustacea</taxon>
        <taxon>Multicrustacea</taxon>
        <taxon>Malacostraca</taxon>
        <taxon>Eumalacostraca</taxon>
        <taxon>Eucarida</taxon>
        <taxon>Decapoda</taxon>
        <taxon>Dendrobranchiata</taxon>
        <taxon>Penaeoidea</taxon>
        <taxon>Penaeidae</taxon>
        <taxon>Penaeus</taxon>
    </lineage>
</organism>
<dbReference type="AlphaFoldDB" id="A0A423S8X1"/>
<reference evidence="1 2" key="1">
    <citation type="submission" date="2018-04" db="EMBL/GenBank/DDBJ databases">
        <authorList>
            <person name="Zhang X."/>
            <person name="Yuan J."/>
            <person name="Li F."/>
            <person name="Xiang J."/>
        </authorList>
    </citation>
    <scope>NUCLEOTIDE SEQUENCE [LARGE SCALE GENOMIC DNA]</scope>
    <source>
        <tissue evidence="1">Muscle</tissue>
    </source>
</reference>
<keyword evidence="2" id="KW-1185">Reference proteome</keyword>
<gene>
    <name evidence="1" type="ORF">C7M84_021792</name>
</gene>
<sequence>MPPIIICHLSSIALYSHLYSTIINPLYIIHIIINTTLFTTLTSTPIPLFITLTYTNTAYPFISQRLPLSSPYTHHQYHHSISTHSIHHYHSNHHTHIITTPIPLHSPHSHHNTTLITIHHHHYHQLITSHMHHHTTTTTTTHSTTSTYTTPPPLLHHTHITTTPHTTIHTQSTYITQPSHHITQLIDTHTTTTTLITISPTHHTPHQPHQFSPFLPLTTTPLPFTRYVEADTGQRNYQFVVPMDGCGTSAEEKANTEEVWDTAKKISCVWTGSYNKAVNFKPLQVSMLEVVQTRFEGDDVKCWMDIQRGTYPNTSPMDGILRIGESLTVMVYLKETGTKLDVAVRDCWAYGEPEFENPDTPSLQLTGTDGCPT</sequence>
<dbReference type="EMBL" id="QCYY01004641">
    <property type="protein sequence ID" value="ROT60671.1"/>
    <property type="molecule type" value="Genomic_DNA"/>
</dbReference>
<evidence type="ECO:0000313" key="2">
    <source>
        <dbReference type="Proteomes" id="UP000283509"/>
    </source>
</evidence>
<dbReference type="OrthoDB" id="6432511at2759"/>
<proteinExistence type="predicted"/>
<dbReference type="STRING" id="6689.A0A423S8X1"/>